<dbReference type="Proteomes" id="UP000323300">
    <property type="component" value="Unassembled WGS sequence"/>
</dbReference>
<name>A0A1I3WTS3_9HYPH</name>
<reference evidence="1 2" key="1">
    <citation type="submission" date="2016-10" db="EMBL/GenBank/DDBJ databases">
        <authorList>
            <person name="Varghese N."/>
            <person name="Submissions S."/>
        </authorList>
    </citation>
    <scope>NUCLEOTIDE SEQUENCE [LARGE SCALE GENOMIC DNA]</scope>
    <source>
        <strain evidence="1 2">DSM 21822</strain>
    </source>
</reference>
<dbReference type="RefSeq" id="WP_149759129.1">
    <property type="nucleotide sequence ID" value="NZ_BSPE01000028.1"/>
</dbReference>
<dbReference type="OrthoDB" id="3830421at2"/>
<evidence type="ECO:0000313" key="2">
    <source>
        <dbReference type="Proteomes" id="UP000323300"/>
    </source>
</evidence>
<dbReference type="EMBL" id="FOSL01000002">
    <property type="protein sequence ID" value="SFK09841.1"/>
    <property type="molecule type" value="Genomic_DNA"/>
</dbReference>
<dbReference type="AlphaFoldDB" id="A0A1I3WTS3"/>
<keyword evidence="2" id="KW-1185">Reference proteome</keyword>
<gene>
    <name evidence="1" type="ORF">SAMN04488498_102424</name>
</gene>
<proteinExistence type="predicted"/>
<protein>
    <recommendedName>
        <fullName evidence="3">Helix-turn-helix domain-containing protein</fullName>
    </recommendedName>
</protein>
<accession>A0A1I3WTS3</accession>
<sequence>MNQILISHYSPWSPTEVKELKCLAAARMPVGAIANKLGRTPPAIRAKARLERITLFDDHGIRPSSRTENRSSF</sequence>
<organism evidence="1 2">
    <name type="scientific">Neomesorhizobium albiziae</name>
    <dbReference type="NCBI Taxonomy" id="335020"/>
    <lineage>
        <taxon>Bacteria</taxon>
        <taxon>Pseudomonadati</taxon>
        <taxon>Pseudomonadota</taxon>
        <taxon>Alphaproteobacteria</taxon>
        <taxon>Hyphomicrobiales</taxon>
        <taxon>Phyllobacteriaceae</taxon>
        <taxon>Neomesorhizobium</taxon>
    </lineage>
</organism>
<evidence type="ECO:0000313" key="1">
    <source>
        <dbReference type="EMBL" id="SFK09841.1"/>
    </source>
</evidence>
<evidence type="ECO:0008006" key="3">
    <source>
        <dbReference type="Google" id="ProtNLM"/>
    </source>
</evidence>